<dbReference type="EMBL" id="JH598330">
    <property type="status" value="NOT_ANNOTATED_CDS"/>
    <property type="molecule type" value="Genomic_DNA"/>
</dbReference>
<dbReference type="STRING" id="559515.M4BJT1"/>
<dbReference type="eggNOG" id="KOG2081">
    <property type="taxonomic scope" value="Eukaryota"/>
</dbReference>
<evidence type="ECO:0000256" key="4">
    <source>
        <dbReference type="ARBA" id="ARBA00023242"/>
    </source>
</evidence>
<keyword evidence="3" id="KW-0813">Transport</keyword>
<evidence type="ECO:0000256" key="1">
    <source>
        <dbReference type="ARBA" id="ARBA00004123"/>
    </source>
</evidence>
<evidence type="ECO:0008006" key="7">
    <source>
        <dbReference type="Google" id="ProtNLM"/>
    </source>
</evidence>
<dbReference type="AlphaFoldDB" id="M4BJT1"/>
<dbReference type="GO" id="GO:0005634">
    <property type="term" value="C:nucleus"/>
    <property type="evidence" value="ECO:0007669"/>
    <property type="project" value="UniProtKB-SubCell"/>
</dbReference>
<evidence type="ECO:0000256" key="3">
    <source>
        <dbReference type="ARBA" id="ARBA00022448"/>
    </source>
</evidence>
<dbReference type="InterPro" id="IPR051345">
    <property type="entry name" value="Importin_beta-like_NTR"/>
</dbReference>
<evidence type="ECO:0000313" key="5">
    <source>
        <dbReference type="EnsemblProtists" id="HpaP806662"/>
    </source>
</evidence>
<accession>M4BJT1</accession>
<name>M4BJT1_HYAAE</name>
<dbReference type="InterPro" id="IPR011989">
    <property type="entry name" value="ARM-like"/>
</dbReference>
<sequence>MAHVSESVVSEALRQLYNPLSSPRSRRCADTLLQQVQRSPSAAQAALAVLQAPIVDTENVEHNAFVRIRRAFSASTIYGTVASFNMDNSGDWTSVDQDTPQHERYVKDFKVMALDVWNVLTGLDGTKEEPHVQTHLALAVAVLLLRILEPQGENIVARAVESLVENQLYPVCDGVTTALTNFAVLLTLKVLPEEVNNKRVQFTSAKRGQCNDMVTECAPHVVQTILPSIAAAIDASGEQEQLRGLLLQTVASWMEHGTVVPAVLIETGLLDRSFRETLVPATSVYAFQVVREVVYACRHGEHVQLMEIVMQKFVELGKHIQERITGSENSVAFCLVDSARAMSECGQAFIMYFVDYTQDVQPGSLVHEFLDTILFFTSSNNVYVSNETTDFWIHFRTYVSGKHEQHMRIFEPFISRLLAILIERTQYPEGFKHFSEADKERYHLYRSEVRNVFRALATVTVASEDEFIVDAIHAIFRQYEAADSSNPLSSNRTEVYVHALSALSKSIREEDTLLVPRLFECLSRKEPSHHALTRTITIFLGVTSHWFARHPEYLSTYAFQIISNSFELSDNDVDFPTNQHDTEDHVGAVALCKLTLRCGSHFFNPLWIDALVNLYRSNLAALGGSTCKGLMGNSARLVVDSICNILATVSYENALPVVDELGAIMFADLAARYSQLTVADVGPVDFLCEIFDHLLVLATKVPIQVDQEISHPVRCLLQKHWGVLETIVCVHGSCEKVTERFCALLVGVFESLRSQALELASAIMPALVEQLLRSHDGSYLGVIRSIFGCAGNDEATAVSLTRVMIIASESSMNKITADGSVDENPGLTIALLSLVATCAIYHPSILVQSNQLEGALALAVHALKSLNPEVGAAALNFLLELGSLYGQIRRTPDHLLQGSEFAGKMLLHRHIQTLLFEKDVLYHVLIALFVAGARDTPPNSVGKIAEVVQSCWVHFGRLRAEALIHRLLFDMNFAGSRVSERARTDFLDLVSTPACIENSRKFKRVLKTFCDHLKRKLIAHSANGNVIAS</sequence>
<protein>
    <recommendedName>
        <fullName evidence="7">Exportin-1/Importin-beta-like domain-containing protein</fullName>
    </recommendedName>
</protein>
<dbReference type="VEuPathDB" id="FungiDB:HpaG806662"/>
<comment type="subcellular location">
    <subcellularLocation>
        <location evidence="1">Nucleus</location>
    </subcellularLocation>
</comment>
<dbReference type="InParanoid" id="M4BJT1"/>
<dbReference type="InterPro" id="IPR016024">
    <property type="entry name" value="ARM-type_fold"/>
</dbReference>
<organism evidence="5 6">
    <name type="scientific">Hyaloperonospora arabidopsidis (strain Emoy2)</name>
    <name type="common">Downy mildew agent</name>
    <name type="synonym">Peronospora arabidopsidis</name>
    <dbReference type="NCBI Taxonomy" id="559515"/>
    <lineage>
        <taxon>Eukaryota</taxon>
        <taxon>Sar</taxon>
        <taxon>Stramenopiles</taxon>
        <taxon>Oomycota</taxon>
        <taxon>Peronosporomycetes</taxon>
        <taxon>Peronosporales</taxon>
        <taxon>Peronosporaceae</taxon>
        <taxon>Hyaloperonospora</taxon>
    </lineage>
</organism>
<dbReference type="GO" id="GO:0006606">
    <property type="term" value="P:protein import into nucleus"/>
    <property type="evidence" value="ECO:0007669"/>
    <property type="project" value="TreeGrafter"/>
</dbReference>
<reference evidence="5" key="2">
    <citation type="submission" date="2015-06" db="UniProtKB">
        <authorList>
            <consortium name="EnsemblProtists"/>
        </authorList>
    </citation>
    <scope>IDENTIFICATION</scope>
    <source>
        <strain evidence="5">Emoy2</strain>
    </source>
</reference>
<reference evidence="6" key="1">
    <citation type="journal article" date="2010" name="Science">
        <title>Signatures of adaptation to obligate biotrophy in the Hyaloperonospora arabidopsidis genome.</title>
        <authorList>
            <person name="Baxter L."/>
            <person name="Tripathy S."/>
            <person name="Ishaque N."/>
            <person name="Boot N."/>
            <person name="Cabral A."/>
            <person name="Kemen E."/>
            <person name="Thines M."/>
            <person name="Ah-Fong A."/>
            <person name="Anderson R."/>
            <person name="Badejoko W."/>
            <person name="Bittner-Eddy P."/>
            <person name="Boore J.L."/>
            <person name="Chibucos M.C."/>
            <person name="Coates M."/>
            <person name="Dehal P."/>
            <person name="Delehaunty K."/>
            <person name="Dong S."/>
            <person name="Downton P."/>
            <person name="Dumas B."/>
            <person name="Fabro G."/>
            <person name="Fronick C."/>
            <person name="Fuerstenberg S.I."/>
            <person name="Fulton L."/>
            <person name="Gaulin E."/>
            <person name="Govers F."/>
            <person name="Hughes L."/>
            <person name="Humphray S."/>
            <person name="Jiang R.H."/>
            <person name="Judelson H."/>
            <person name="Kamoun S."/>
            <person name="Kyung K."/>
            <person name="Meijer H."/>
            <person name="Minx P."/>
            <person name="Morris P."/>
            <person name="Nelson J."/>
            <person name="Phuntumart V."/>
            <person name="Qutob D."/>
            <person name="Rehmany A."/>
            <person name="Rougon-Cardoso A."/>
            <person name="Ryden P."/>
            <person name="Torto-Alalibo T."/>
            <person name="Studholme D."/>
            <person name="Wang Y."/>
            <person name="Win J."/>
            <person name="Wood J."/>
            <person name="Clifton S.W."/>
            <person name="Rogers J."/>
            <person name="Van den Ackerveken G."/>
            <person name="Jones J.D."/>
            <person name="McDowell J.M."/>
            <person name="Beynon J."/>
            <person name="Tyler B.M."/>
        </authorList>
    </citation>
    <scope>NUCLEOTIDE SEQUENCE [LARGE SCALE GENOMIC DNA]</scope>
    <source>
        <strain evidence="6">Emoy2</strain>
    </source>
</reference>
<dbReference type="PANTHER" id="PTHR12363:SF33">
    <property type="entry name" value="IMPORTIN-13"/>
    <property type="match status" value="1"/>
</dbReference>
<dbReference type="OMA" id="WIDFRAY"/>
<evidence type="ECO:0000313" key="6">
    <source>
        <dbReference type="Proteomes" id="UP000011713"/>
    </source>
</evidence>
<dbReference type="Gene3D" id="1.25.10.10">
    <property type="entry name" value="Leucine-rich Repeat Variant"/>
    <property type="match status" value="1"/>
</dbReference>
<comment type="similarity">
    <text evidence="2">Belongs to the importin beta family.</text>
</comment>
<dbReference type="HOGENOM" id="CLU_294666_0_0_1"/>
<evidence type="ECO:0000256" key="2">
    <source>
        <dbReference type="ARBA" id="ARBA00007991"/>
    </source>
</evidence>
<keyword evidence="4" id="KW-0539">Nucleus</keyword>
<dbReference type="SUPFAM" id="SSF48371">
    <property type="entry name" value="ARM repeat"/>
    <property type="match status" value="1"/>
</dbReference>
<dbReference type="Proteomes" id="UP000011713">
    <property type="component" value="Unassembled WGS sequence"/>
</dbReference>
<dbReference type="PANTHER" id="PTHR12363">
    <property type="entry name" value="TRANSPORTIN 3 AND IMPORTIN 13"/>
    <property type="match status" value="1"/>
</dbReference>
<dbReference type="EnsemblProtists" id="HpaT806662">
    <property type="protein sequence ID" value="HpaP806662"/>
    <property type="gene ID" value="HpaG806662"/>
</dbReference>
<keyword evidence="6" id="KW-1185">Reference proteome</keyword>
<dbReference type="GO" id="GO:0005737">
    <property type="term" value="C:cytoplasm"/>
    <property type="evidence" value="ECO:0007669"/>
    <property type="project" value="TreeGrafter"/>
</dbReference>
<proteinExistence type="inferred from homology"/>